<evidence type="ECO:0000313" key="2">
    <source>
        <dbReference type="EMBL" id="PTQ34446.1"/>
    </source>
</evidence>
<keyword evidence="3" id="KW-1185">Reference proteome</keyword>
<dbReference type="EMBL" id="KZ772752">
    <property type="protein sequence ID" value="PTQ34446.1"/>
    <property type="molecule type" value="Genomic_DNA"/>
</dbReference>
<organism evidence="2 3">
    <name type="scientific">Marchantia polymorpha</name>
    <name type="common">Common liverwort</name>
    <name type="synonym">Marchantia aquatica</name>
    <dbReference type="NCBI Taxonomy" id="3197"/>
    <lineage>
        <taxon>Eukaryota</taxon>
        <taxon>Viridiplantae</taxon>
        <taxon>Streptophyta</taxon>
        <taxon>Embryophyta</taxon>
        <taxon>Marchantiophyta</taxon>
        <taxon>Marchantiopsida</taxon>
        <taxon>Marchantiidae</taxon>
        <taxon>Marchantiales</taxon>
        <taxon>Marchantiaceae</taxon>
        <taxon>Marchantia</taxon>
    </lineage>
</organism>
<feature type="region of interest" description="Disordered" evidence="1">
    <location>
        <begin position="24"/>
        <end position="49"/>
    </location>
</feature>
<dbReference type="AlphaFoldDB" id="A0A2R6WKQ6"/>
<reference evidence="3" key="1">
    <citation type="journal article" date="2017" name="Cell">
        <title>Insights into land plant evolution garnered from the Marchantia polymorpha genome.</title>
        <authorList>
            <person name="Bowman J.L."/>
            <person name="Kohchi T."/>
            <person name="Yamato K.T."/>
            <person name="Jenkins J."/>
            <person name="Shu S."/>
            <person name="Ishizaki K."/>
            <person name="Yamaoka S."/>
            <person name="Nishihama R."/>
            <person name="Nakamura Y."/>
            <person name="Berger F."/>
            <person name="Adam C."/>
            <person name="Aki S.S."/>
            <person name="Althoff F."/>
            <person name="Araki T."/>
            <person name="Arteaga-Vazquez M.A."/>
            <person name="Balasubrmanian S."/>
            <person name="Barry K."/>
            <person name="Bauer D."/>
            <person name="Boehm C.R."/>
            <person name="Briginshaw L."/>
            <person name="Caballero-Perez J."/>
            <person name="Catarino B."/>
            <person name="Chen F."/>
            <person name="Chiyoda S."/>
            <person name="Chovatia M."/>
            <person name="Davies K.M."/>
            <person name="Delmans M."/>
            <person name="Demura T."/>
            <person name="Dierschke T."/>
            <person name="Dolan L."/>
            <person name="Dorantes-Acosta A.E."/>
            <person name="Eklund D.M."/>
            <person name="Florent S.N."/>
            <person name="Flores-Sandoval E."/>
            <person name="Fujiyama A."/>
            <person name="Fukuzawa H."/>
            <person name="Galik B."/>
            <person name="Grimanelli D."/>
            <person name="Grimwood J."/>
            <person name="Grossniklaus U."/>
            <person name="Hamada T."/>
            <person name="Haseloff J."/>
            <person name="Hetherington A.J."/>
            <person name="Higo A."/>
            <person name="Hirakawa Y."/>
            <person name="Hundley H.N."/>
            <person name="Ikeda Y."/>
            <person name="Inoue K."/>
            <person name="Inoue S.I."/>
            <person name="Ishida S."/>
            <person name="Jia Q."/>
            <person name="Kakita M."/>
            <person name="Kanazawa T."/>
            <person name="Kawai Y."/>
            <person name="Kawashima T."/>
            <person name="Kennedy M."/>
            <person name="Kinose K."/>
            <person name="Kinoshita T."/>
            <person name="Kohara Y."/>
            <person name="Koide E."/>
            <person name="Komatsu K."/>
            <person name="Kopischke S."/>
            <person name="Kubo M."/>
            <person name="Kyozuka J."/>
            <person name="Lagercrantz U."/>
            <person name="Lin S.S."/>
            <person name="Lindquist E."/>
            <person name="Lipzen A.M."/>
            <person name="Lu C.W."/>
            <person name="De Luna E."/>
            <person name="Martienssen R.A."/>
            <person name="Minamino N."/>
            <person name="Mizutani M."/>
            <person name="Mizutani M."/>
            <person name="Mochizuki N."/>
            <person name="Monte I."/>
            <person name="Mosher R."/>
            <person name="Nagasaki H."/>
            <person name="Nakagami H."/>
            <person name="Naramoto S."/>
            <person name="Nishitani K."/>
            <person name="Ohtani M."/>
            <person name="Okamoto T."/>
            <person name="Okumura M."/>
            <person name="Phillips J."/>
            <person name="Pollak B."/>
            <person name="Reinders A."/>
            <person name="Rovekamp M."/>
            <person name="Sano R."/>
            <person name="Sawa S."/>
            <person name="Schmid M.W."/>
            <person name="Shirakawa M."/>
            <person name="Solano R."/>
            <person name="Spunde A."/>
            <person name="Suetsugu N."/>
            <person name="Sugano S."/>
            <person name="Sugiyama A."/>
            <person name="Sun R."/>
            <person name="Suzuki Y."/>
            <person name="Takenaka M."/>
            <person name="Takezawa D."/>
            <person name="Tomogane H."/>
            <person name="Tsuzuki M."/>
            <person name="Ueda T."/>
            <person name="Umeda M."/>
            <person name="Ward J.M."/>
            <person name="Watanabe Y."/>
            <person name="Yazaki K."/>
            <person name="Yokoyama R."/>
            <person name="Yoshitake Y."/>
            <person name="Yotsui I."/>
            <person name="Zachgo S."/>
            <person name="Schmutz J."/>
        </authorList>
    </citation>
    <scope>NUCLEOTIDE SEQUENCE [LARGE SCALE GENOMIC DNA]</scope>
    <source>
        <strain evidence="3">Tak-1</strain>
    </source>
</reference>
<sequence>MNLKSAAAARNQLGMIMKKVASQHRMKETANDERSYRDQPHRQPRLQRREGICVCESSRKIDGSDEVGITHVRDRTRVAAAVQ</sequence>
<name>A0A2R6WKQ6_MARPO</name>
<proteinExistence type="predicted"/>
<feature type="compositionally biased region" description="Basic and acidic residues" evidence="1">
    <location>
        <begin position="25"/>
        <end position="49"/>
    </location>
</feature>
<protein>
    <submittedName>
        <fullName evidence="2">Uncharacterized protein</fullName>
    </submittedName>
</protein>
<gene>
    <name evidence="2" type="ORF">MARPO_0080s0062</name>
</gene>
<dbReference type="Gramene" id="Mp4g02360.1">
    <property type="protein sequence ID" value="Mp4g02360.1.cds1"/>
    <property type="gene ID" value="Mp4g02360"/>
</dbReference>
<evidence type="ECO:0000256" key="1">
    <source>
        <dbReference type="SAM" id="MobiDB-lite"/>
    </source>
</evidence>
<evidence type="ECO:0000313" key="3">
    <source>
        <dbReference type="Proteomes" id="UP000244005"/>
    </source>
</evidence>
<dbReference type="Proteomes" id="UP000244005">
    <property type="component" value="Unassembled WGS sequence"/>
</dbReference>
<accession>A0A2R6WKQ6</accession>